<dbReference type="STRING" id="1520.LF65_04289"/>
<evidence type="ECO:0000256" key="4">
    <source>
        <dbReference type="ARBA" id="ARBA00040480"/>
    </source>
</evidence>
<dbReference type="Pfam" id="PF17862">
    <property type="entry name" value="AAA_lid_3"/>
    <property type="match status" value="1"/>
</dbReference>
<dbReference type="AlphaFoldDB" id="A0A0B5QV66"/>
<dbReference type="Gene3D" id="3.40.50.300">
    <property type="entry name" value="P-loop containing nucleotide triphosphate hydrolases"/>
    <property type="match status" value="1"/>
</dbReference>
<keyword evidence="1" id="KW-0547">Nucleotide-binding</keyword>
<dbReference type="Proteomes" id="UP000031866">
    <property type="component" value="Chromosome"/>
</dbReference>
<dbReference type="CDD" id="cd19507">
    <property type="entry name" value="RecA-like_Ycf46-like"/>
    <property type="match status" value="1"/>
</dbReference>
<dbReference type="InterPro" id="IPR027417">
    <property type="entry name" value="P-loop_NTPase"/>
</dbReference>
<proteinExistence type="inferred from homology"/>
<evidence type="ECO:0000256" key="5">
    <source>
        <dbReference type="SAM" id="MobiDB-lite"/>
    </source>
</evidence>
<dbReference type="InterPro" id="IPR041569">
    <property type="entry name" value="AAA_lid_3"/>
</dbReference>
<protein>
    <recommendedName>
        <fullName evidence="4">Uncharacterized AAA domain-containing protein ycf46</fullName>
    </recommendedName>
</protein>
<sequence>MSLENNSTERTKKYLANLFKARFPYVYISTWEEERAISVIDSVVKDENLIKTQRITYIWSQTDGMCIQGAKGREETKQPIKALEFIEKCEEPAIFILKDFHVFFGVAGRNVDYALIRKTRDLVSVLKNSPRPKSVVFLSPTVVLPSELQKDVTILDFDLPTIDEIKSLLNEMIDMNKQGGRIIIDLDESEKERLCKAALGLTLQEAENAFARAMVEDGRMNIGDLEIILEEKCQVIKKTGILEFEKSDLNMNDIGGLENLKRWVSKRNKSWLDSAQKYNIPAPKGVLITGVPGCGKSLTAKAISAMWQLPLLRLDMGKIFSGIVGSSEENMRKAIKTAEAVAPSILWIDEIEKGFSGASSSSGDSGTSTRIFGTFLTWMQEKTKPVFVVATANNINSLPSELLRKGRFDEIFFVDLPTKNERKDIFRLHLKKRLTNEEVCKDVSITDELLSELADLTEGFVGAEIEQAVVAALFEAFSEERGLHVSDLEKVIKNTVPLSVTQAEQIISIREWANVRAVAATAKEDRSEYVKKDNPISSKLEEDTGESKSDDENNSESAIKKARGGRTIDF</sequence>
<feature type="region of interest" description="Disordered" evidence="5">
    <location>
        <begin position="524"/>
        <end position="570"/>
    </location>
</feature>
<evidence type="ECO:0000256" key="2">
    <source>
        <dbReference type="ARBA" id="ARBA00022840"/>
    </source>
</evidence>
<dbReference type="EMBL" id="CP010086">
    <property type="protein sequence ID" value="AJH00829.1"/>
    <property type="molecule type" value="Genomic_DNA"/>
</dbReference>
<dbReference type="InterPro" id="IPR052381">
    <property type="entry name" value="AAA_domain_protein"/>
</dbReference>
<feature type="compositionally biased region" description="Basic and acidic residues" evidence="5">
    <location>
        <begin position="524"/>
        <end position="551"/>
    </location>
</feature>
<evidence type="ECO:0000256" key="1">
    <source>
        <dbReference type="ARBA" id="ARBA00022741"/>
    </source>
</evidence>
<dbReference type="InterPro" id="IPR003593">
    <property type="entry name" value="AAA+_ATPase"/>
</dbReference>
<evidence type="ECO:0000259" key="6">
    <source>
        <dbReference type="SMART" id="SM00382"/>
    </source>
</evidence>
<dbReference type="SMART" id="SM00382">
    <property type="entry name" value="AAA"/>
    <property type="match status" value="1"/>
</dbReference>
<dbReference type="GO" id="GO:0005524">
    <property type="term" value="F:ATP binding"/>
    <property type="evidence" value="ECO:0007669"/>
    <property type="project" value="UniProtKB-KW"/>
</dbReference>
<organism evidence="7 8">
    <name type="scientific">Clostridium beijerinckii</name>
    <name type="common">Clostridium MP</name>
    <dbReference type="NCBI Taxonomy" id="1520"/>
    <lineage>
        <taxon>Bacteria</taxon>
        <taxon>Bacillati</taxon>
        <taxon>Bacillota</taxon>
        <taxon>Clostridia</taxon>
        <taxon>Eubacteriales</taxon>
        <taxon>Clostridiaceae</taxon>
        <taxon>Clostridium</taxon>
    </lineage>
</organism>
<dbReference type="Pfam" id="PF00004">
    <property type="entry name" value="AAA"/>
    <property type="match status" value="1"/>
</dbReference>
<reference evidence="8" key="1">
    <citation type="submission" date="2014-12" db="EMBL/GenBank/DDBJ databases">
        <title>Genome sequence of Clostridium beijerinckii strain 59B.</title>
        <authorList>
            <person name="Little G.T."/>
            <person name="Minton N.P."/>
        </authorList>
    </citation>
    <scope>NUCLEOTIDE SEQUENCE [LARGE SCALE GENOMIC DNA]</scope>
    <source>
        <strain evidence="8">59B</strain>
    </source>
</reference>
<dbReference type="InterPro" id="IPR003959">
    <property type="entry name" value="ATPase_AAA_core"/>
</dbReference>
<dbReference type="OrthoDB" id="9806903at2"/>
<comment type="similarity">
    <text evidence="3">Belongs to the AAA ATPase family. Highly divergent.</text>
</comment>
<dbReference type="Gene3D" id="1.10.8.60">
    <property type="match status" value="1"/>
</dbReference>
<name>A0A0B5QV66_CLOBE</name>
<gene>
    <name evidence="7" type="ORF">LF65_04289</name>
</gene>
<keyword evidence="2" id="KW-0067">ATP-binding</keyword>
<dbReference type="KEGG" id="cbei:LF65_04289"/>
<dbReference type="RefSeq" id="WP_041898790.1">
    <property type="nucleotide sequence ID" value="NZ_CP010086.2"/>
</dbReference>
<evidence type="ECO:0000313" key="8">
    <source>
        <dbReference type="Proteomes" id="UP000031866"/>
    </source>
</evidence>
<dbReference type="PANTHER" id="PTHR42960">
    <property type="entry name" value="YCF46 PROTEIN"/>
    <property type="match status" value="1"/>
</dbReference>
<dbReference type="GO" id="GO:0016887">
    <property type="term" value="F:ATP hydrolysis activity"/>
    <property type="evidence" value="ECO:0007669"/>
    <property type="project" value="InterPro"/>
</dbReference>
<dbReference type="PANTHER" id="PTHR42960:SF1">
    <property type="entry name" value="YCF46 PROTEIN"/>
    <property type="match status" value="1"/>
</dbReference>
<evidence type="ECO:0000313" key="7">
    <source>
        <dbReference type="EMBL" id="AJH00829.1"/>
    </source>
</evidence>
<accession>A0A0B5QV66</accession>
<dbReference type="SUPFAM" id="SSF52540">
    <property type="entry name" value="P-loop containing nucleoside triphosphate hydrolases"/>
    <property type="match status" value="1"/>
</dbReference>
<evidence type="ECO:0000256" key="3">
    <source>
        <dbReference type="ARBA" id="ARBA00038088"/>
    </source>
</evidence>
<feature type="domain" description="AAA+ ATPase" evidence="6">
    <location>
        <begin position="282"/>
        <end position="418"/>
    </location>
</feature>